<organism evidence="2 3">
    <name type="scientific">Frankliniella occidentalis</name>
    <name type="common">Western flower thrips</name>
    <name type="synonym">Euthrips occidentalis</name>
    <dbReference type="NCBI Taxonomy" id="133901"/>
    <lineage>
        <taxon>Eukaryota</taxon>
        <taxon>Metazoa</taxon>
        <taxon>Ecdysozoa</taxon>
        <taxon>Arthropoda</taxon>
        <taxon>Hexapoda</taxon>
        <taxon>Insecta</taxon>
        <taxon>Pterygota</taxon>
        <taxon>Neoptera</taxon>
        <taxon>Paraneoptera</taxon>
        <taxon>Thysanoptera</taxon>
        <taxon>Terebrantia</taxon>
        <taxon>Thripoidea</taxon>
        <taxon>Thripidae</taxon>
        <taxon>Frankliniella</taxon>
    </lineage>
</organism>
<evidence type="ECO:0000313" key="2">
    <source>
        <dbReference type="Proteomes" id="UP000504606"/>
    </source>
</evidence>
<evidence type="ECO:0000313" key="4">
    <source>
        <dbReference type="RefSeq" id="XP_052123528.1"/>
    </source>
</evidence>
<keyword evidence="1" id="KW-0175">Coiled coil</keyword>
<gene>
    <name evidence="3 4" type="primary">LOC113215311</name>
</gene>
<sequence length="173" mass="19542">MCRCEKSETSSDSISTWICFVCERVSKVQASLSERIVNLEVQLAQQAKILFAGQTINENNNISKHVVPEESTTDSLWKRKLELISNENDELKAKMDELKAKMGVLEEKVKLTSNENEALKASLAQSQRCVELLQNETSVHAVENEELKLKLAAANSKVEFVEKLNKSQMKMKL</sequence>
<dbReference type="RefSeq" id="XP_052123527.1">
    <property type="nucleotide sequence ID" value="XM_052267567.1"/>
</dbReference>
<protein>
    <submittedName>
        <fullName evidence="3 4">Uncharacterized protein LOC113215311</fullName>
    </submittedName>
</protein>
<dbReference type="RefSeq" id="XP_052123528.1">
    <property type="nucleotide sequence ID" value="XM_052267568.1"/>
</dbReference>
<accession>A0A9C6WPG5</accession>
<feature type="coiled-coil region" evidence="1">
    <location>
        <begin position="81"/>
        <end position="164"/>
    </location>
</feature>
<evidence type="ECO:0000313" key="3">
    <source>
        <dbReference type="RefSeq" id="XP_052123527.1"/>
    </source>
</evidence>
<dbReference type="GeneID" id="113215311"/>
<dbReference type="KEGG" id="foc:113215311"/>
<keyword evidence="2" id="KW-1185">Reference proteome</keyword>
<dbReference type="Proteomes" id="UP000504606">
    <property type="component" value="Unplaced"/>
</dbReference>
<proteinExistence type="predicted"/>
<reference evidence="3 4" key="1">
    <citation type="submission" date="2025-04" db="UniProtKB">
        <authorList>
            <consortium name="RefSeq"/>
        </authorList>
    </citation>
    <scope>IDENTIFICATION</scope>
</reference>
<name>A0A9C6WPG5_FRAOC</name>
<evidence type="ECO:0000256" key="1">
    <source>
        <dbReference type="SAM" id="Coils"/>
    </source>
</evidence>
<dbReference type="AlphaFoldDB" id="A0A9C6WPG5"/>